<dbReference type="Gene3D" id="2.60.120.260">
    <property type="entry name" value="Galactose-binding domain-like"/>
    <property type="match status" value="1"/>
</dbReference>
<keyword evidence="2" id="KW-1133">Transmembrane helix</keyword>
<evidence type="ECO:0000313" key="4">
    <source>
        <dbReference type="EMBL" id="SET37917.1"/>
    </source>
</evidence>
<gene>
    <name evidence="4" type="ORF">SAMN05660297_02223</name>
</gene>
<dbReference type="Pfam" id="PF07695">
    <property type="entry name" value="7TMR-DISM_7TM"/>
    <property type="match status" value="1"/>
</dbReference>
<dbReference type="FunFam" id="3.30.70.270:FF:000001">
    <property type="entry name" value="Diguanylate cyclase domain protein"/>
    <property type="match status" value="1"/>
</dbReference>
<dbReference type="PROSITE" id="PS50887">
    <property type="entry name" value="GGDEF"/>
    <property type="match status" value="1"/>
</dbReference>
<keyword evidence="5" id="KW-1185">Reference proteome</keyword>
<dbReference type="SUPFAM" id="SSF55073">
    <property type="entry name" value="Nucleotide cyclase"/>
    <property type="match status" value="1"/>
</dbReference>
<protein>
    <submittedName>
        <fullName evidence="4">Diguanylate cyclase (GGDEF) domain-containing protein</fullName>
    </submittedName>
</protein>
<dbReference type="Gene3D" id="3.30.70.270">
    <property type="match status" value="1"/>
</dbReference>
<dbReference type="CDD" id="cd01949">
    <property type="entry name" value="GGDEF"/>
    <property type="match status" value="1"/>
</dbReference>
<feature type="transmembrane region" description="Helical" evidence="2">
    <location>
        <begin position="307"/>
        <end position="324"/>
    </location>
</feature>
<dbReference type="PANTHER" id="PTHR45138:SF9">
    <property type="entry name" value="DIGUANYLATE CYCLASE DGCM-RELATED"/>
    <property type="match status" value="1"/>
</dbReference>
<dbReference type="STRING" id="426128.SAMN05660297_02223"/>
<dbReference type="InterPro" id="IPR011623">
    <property type="entry name" value="7TMR_DISM_rcpt_extracell_dom1"/>
</dbReference>
<evidence type="ECO:0000256" key="2">
    <source>
        <dbReference type="SAM" id="Phobius"/>
    </source>
</evidence>
<dbReference type="InterPro" id="IPR000160">
    <property type="entry name" value="GGDEF_dom"/>
</dbReference>
<organism evidence="4 5">
    <name type="scientific">Natronincola peptidivorans</name>
    <dbReference type="NCBI Taxonomy" id="426128"/>
    <lineage>
        <taxon>Bacteria</taxon>
        <taxon>Bacillati</taxon>
        <taxon>Bacillota</taxon>
        <taxon>Clostridia</taxon>
        <taxon>Peptostreptococcales</taxon>
        <taxon>Natronincolaceae</taxon>
        <taxon>Natronincola</taxon>
    </lineage>
</organism>
<keyword evidence="2" id="KW-0812">Transmembrane</keyword>
<dbReference type="GO" id="GO:0005886">
    <property type="term" value="C:plasma membrane"/>
    <property type="evidence" value="ECO:0007669"/>
    <property type="project" value="TreeGrafter"/>
</dbReference>
<dbReference type="GO" id="GO:1902201">
    <property type="term" value="P:negative regulation of bacterial-type flagellum-dependent cell motility"/>
    <property type="evidence" value="ECO:0007669"/>
    <property type="project" value="TreeGrafter"/>
</dbReference>
<dbReference type="InterPro" id="IPR008979">
    <property type="entry name" value="Galactose-bd-like_sf"/>
</dbReference>
<dbReference type="Proteomes" id="UP000199568">
    <property type="component" value="Unassembled WGS sequence"/>
</dbReference>
<dbReference type="EMBL" id="FOHU01000009">
    <property type="protein sequence ID" value="SET37917.1"/>
    <property type="molecule type" value="Genomic_DNA"/>
</dbReference>
<sequence length="628" mass="72964">MRKGKLIISIGILAVITLLLLTSSFIKIDVEQGNAQKGKISIDRIENNRAIALKGEWEFYWNQLVDPSEFNQIEEETMDYLTVPQLWKGQTYRGSSLGETGAATYRFFLTIDNSSIEDNQGIAIKMPFVYSAYKLWLNGELVSTNGEIGLNKAEEIVQRRPEVIRIFPRSGTNELVLQITNHHFYRGGISKSILLGNLEYLSSTREKQIALDIFMAGSFFISGIFFLLLYFMRKDENIILYFTCICFIFLSRTLLTNEIYLAQVLKDFNWEIGNRMEAGFSYIGISVVLLFLGDLYKNYFTVKYTKAWKIFIIIMLPLIIFLPHKAYDSVIIYVNAIQTIYAIYLFIALIKNFDRSLPDFYVLLTGKIIVFILAIHDIIITYLVIDVTYKVQIGMYIYVISLGYVLILYLYREFEKVEKLVVENDKMFQELCEMNEDLEKLVEKRTEELEDTNRRLYELSMQDGLTGIPNRLQLDDKLEYYWQYAAEKGLRLSILFFDIDFFKNYNDNYGHIKADEALQQIASFLYRRVKKDRDAFIARYGGEEFVVLYLDKDMQETYEIAEELRVLVKEMKIPHEFSLIADIITISVGAISTMADTKNKATDVLNEADQALYKAKQGGRDRTYMEGN</sequence>
<name>A0A1I0E0T7_9FIRM</name>
<feature type="domain" description="GGDEF" evidence="3">
    <location>
        <begin position="490"/>
        <end position="628"/>
    </location>
</feature>
<feature type="transmembrane region" description="Helical" evidence="2">
    <location>
        <begin position="275"/>
        <end position="295"/>
    </location>
</feature>
<feature type="transmembrane region" description="Helical" evidence="2">
    <location>
        <begin position="330"/>
        <end position="350"/>
    </location>
</feature>
<keyword evidence="1" id="KW-0175">Coiled coil</keyword>
<dbReference type="NCBIfam" id="TIGR00254">
    <property type="entry name" value="GGDEF"/>
    <property type="match status" value="1"/>
</dbReference>
<dbReference type="Pfam" id="PF00990">
    <property type="entry name" value="GGDEF"/>
    <property type="match status" value="1"/>
</dbReference>
<feature type="transmembrane region" description="Helical" evidence="2">
    <location>
        <begin position="391"/>
        <end position="411"/>
    </location>
</feature>
<proteinExistence type="predicted"/>
<dbReference type="InterPro" id="IPR043128">
    <property type="entry name" value="Rev_trsase/Diguanyl_cyclase"/>
</dbReference>
<dbReference type="GO" id="GO:0052621">
    <property type="term" value="F:diguanylate cyclase activity"/>
    <property type="evidence" value="ECO:0007669"/>
    <property type="project" value="TreeGrafter"/>
</dbReference>
<feature type="transmembrane region" description="Helical" evidence="2">
    <location>
        <begin position="238"/>
        <end position="255"/>
    </location>
</feature>
<dbReference type="InterPro" id="IPR029787">
    <property type="entry name" value="Nucleotide_cyclase"/>
</dbReference>
<dbReference type="PANTHER" id="PTHR45138">
    <property type="entry name" value="REGULATORY COMPONENTS OF SENSORY TRANSDUCTION SYSTEM"/>
    <property type="match status" value="1"/>
</dbReference>
<evidence type="ECO:0000313" key="5">
    <source>
        <dbReference type="Proteomes" id="UP000199568"/>
    </source>
</evidence>
<feature type="transmembrane region" description="Helical" evidence="2">
    <location>
        <begin position="209"/>
        <end position="231"/>
    </location>
</feature>
<dbReference type="AlphaFoldDB" id="A0A1I0E0T7"/>
<dbReference type="InterPro" id="IPR050469">
    <property type="entry name" value="Diguanylate_Cyclase"/>
</dbReference>
<accession>A0A1I0E0T7</accession>
<keyword evidence="2" id="KW-0472">Membrane</keyword>
<evidence type="ECO:0000259" key="3">
    <source>
        <dbReference type="PROSITE" id="PS50887"/>
    </source>
</evidence>
<dbReference type="SUPFAM" id="SSF49785">
    <property type="entry name" value="Galactose-binding domain-like"/>
    <property type="match status" value="1"/>
</dbReference>
<feature type="coiled-coil region" evidence="1">
    <location>
        <begin position="428"/>
        <end position="455"/>
    </location>
</feature>
<evidence type="ECO:0000256" key="1">
    <source>
        <dbReference type="SAM" id="Coils"/>
    </source>
</evidence>
<dbReference type="RefSeq" id="WP_170834783.1">
    <property type="nucleotide sequence ID" value="NZ_FOHU01000009.1"/>
</dbReference>
<reference evidence="4 5" key="1">
    <citation type="submission" date="2016-10" db="EMBL/GenBank/DDBJ databases">
        <authorList>
            <person name="de Groot N.N."/>
        </authorList>
    </citation>
    <scope>NUCLEOTIDE SEQUENCE [LARGE SCALE GENOMIC DNA]</scope>
    <source>
        <strain evidence="4 5">DSM 18979</strain>
    </source>
</reference>
<dbReference type="SMART" id="SM00267">
    <property type="entry name" value="GGDEF"/>
    <property type="match status" value="1"/>
</dbReference>
<feature type="transmembrane region" description="Helical" evidence="2">
    <location>
        <begin position="362"/>
        <end position="385"/>
    </location>
</feature>
<dbReference type="GO" id="GO:0043709">
    <property type="term" value="P:cell adhesion involved in single-species biofilm formation"/>
    <property type="evidence" value="ECO:0007669"/>
    <property type="project" value="TreeGrafter"/>
</dbReference>